<dbReference type="EMBL" id="FZOR01000051">
    <property type="protein sequence ID" value="SNT58962.1"/>
    <property type="molecule type" value="Genomic_DNA"/>
</dbReference>
<dbReference type="OrthoDB" id="339817at2"/>
<sequence length="354" mass="37579">MRQIFAASVGTAVVLAGLAAPAAAGQADGGKAGRTHVVRPGHSIQKAVDRARPGDTIRLKAGYYAGGVLVRKRLTIRGEGNKTVLRPGRHDNCAKAKAPGMGICVIGRAKHPVTGATIRNLTVRGFKANGVHGMYTDRMTVLAVLAKNNGEYGIAQFRSTRGQFVWNWTLDNEADAGLYVGDIANARGTQVANNHTSGNTLGVLVRHAHHVTVRDNEVSRNCVGVALVDDGQKGGQGHNKVWDNKVVENNRSCAAHGSVPPFGGTGVLLFGGEHNSIAKNTVKDNRGRLPYSGGIVLFPGVAPQNGSARPARFNLVEANTAFGNRPYDLVDRSGSKTNRFKRNKCRTSNPRGLC</sequence>
<dbReference type="InterPro" id="IPR006626">
    <property type="entry name" value="PbH1"/>
</dbReference>
<dbReference type="SMART" id="SM00710">
    <property type="entry name" value="PbH1"/>
    <property type="match status" value="5"/>
</dbReference>
<gene>
    <name evidence="3" type="ORF">SAMN05443665_105129</name>
</gene>
<name>A0A239NW80_9ACTN</name>
<reference evidence="3 4" key="1">
    <citation type="submission" date="2017-06" db="EMBL/GenBank/DDBJ databases">
        <authorList>
            <person name="Kim H.J."/>
            <person name="Triplett B.A."/>
        </authorList>
    </citation>
    <scope>NUCLEOTIDE SEQUENCE [LARGE SCALE GENOMIC DNA]</scope>
    <source>
        <strain evidence="3 4">DSM 44715</strain>
    </source>
</reference>
<dbReference type="Pfam" id="PF05048">
    <property type="entry name" value="NosD"/>
    <property type="match status" value="1"/>
</dbReference>
<dbReference type="InterPro" id="IPR012334">
    <property type="entry name" value="Pectin_lyas_fold"/>
</dbReference>
<accession>A0A239NW80</accession>
<proteinExistence type="predicted"/>
<dbReference type="InterPro" id="IPR011050">
    <property type="entry name" value="Pectin_lyase_fold/virulence"/>
</dbReference>
<evidence type="ECO:0000259" key="2">
    <source>
        <dbReference type="Pfam" id="PF05048"/>
    </source>
</evidence>
<dbReference type="Proteomes" id="UP000198318">
    <property type="component" value="Unassembled WGS sequence"/>
</dbReference>
<protein>
    <submittedName>
        <fullName evidence="3">Nitrous oxidase accessory protein NosD, contains tandem CASH domains</fullName>
    </submittedName>
</protein>
<evidence type="ECO:0000313" key="4">
    <source>
        <dbReference type="Proteomes" id="UP000198318"/>
    </source>
</evidence>
<evidence type="ECO:0000313" key="3">
    <source>
        <dbReference type="EMBL" id="SNT58962.1"/>
    </source>
</evidence>
<dbReference type="InterPro" id="IPR007742">
    <property type="entry name" value="NosD_dom"/>
</dbReference>
<feature type="domain" description="Periplasmic copper-binding protein NosD beta helix" evidence="2">
    <location>
        <begin position="101"/>
        <end position="257"/>
    </location>
</feature>
<feature type="chain" id="PRO_5038903402" evidence="1">
    <location>
        <begin position="23"/>
        <end position="354"/>
    </location>
</feature>
<keyword evidence="4" id="KW-1185">Reference proteome</keyword>
<dbReference type="Gene3D" id="2.160.20.10">
    <property type="entry name" value="Single-stranded right-handed beta-helix, Pectin lyase-like"/>
    <property type="match status" value="1"/>
</dbReference>
<dbReference type="SUPFAM" id="SSF51126">
    <property type="entry name" value="Pectin lyase-like"/>
    <property type="match status" value="1"/>
</dbReference>
<feature type="signal peptide" evidence="1">
    <location>
        <begin position="1"/>
        <end position="22"/>
    </location>
</feature>
<dbReference type="AlphaFoldDB" id="A0A239NW80"/>
<evidence type="ECO:0000256" key="1">
    <source>
        <dbReference type="SAM" id="SignalP"/>
    </source>
</evidence>
<keyword evidence="1" id="KW-0732">Signal</keyword>
<organism evidence="3 4">
    <name type="scientific">Actinomadura meyerae</name>
    <dbReference type="NCBI Taxonomy" id="240840"/>
    <lineage>
        <taxon>Bacteria</taxon>
        <taxon>Bacillati</taxon>
        <taxon>Actinomycetota</taxon>
        <taxon>Actinomycetes</taxon>
        <taxon>Streptosporangiales</taxon>
        <taxon>Thermomonosporaceae</taxon>
        <taxon>Actinomadura</taxon>
    </lineage>
</organism>
<dbReference type="RefSeq" id="WP_143228230.1">
    <property type="nucleotide sequence ID" value="NZ_FZOR01000051.1"/>
</dbReference>